<keyword evidence="2" id="KW-1185">Reference proteome</keyword>
<reference evidence="1" key="1">
    <citation type="submission" date="2023-03" db="EMBL/GenBank/DDBJ databases">
        <title>Near-Complete genome sequence of Lipomyces tetrasporous NRRL Y-64009, an oleaginous yeast capable of growing on lignocellulosic hydrolysates.</title>
        <authorList>
            <consortium name="Lawrence Berkeley National Laboratory"/>
            <person name="Jagtap S.S."/>
            <person name="Liu J.-J."/>
            <person name="Walukiewicz H.E."/>
            <person name="Pangilinan J."/>
            <person name="Lipzen A."/>
            <person name="Ahrendt S."/>
            <person name="Koriabine M."/>
            <person name="Cobaugh K."/>
            <person name="Salamov A."/>
            <person name="Yoshinaga Y."/>
            <person name="Ng V."/>
            <person name="Daum C."/>
            <person name="Grigoriev I.V."/>
            <person name="Slininger P.J."/>
            <person name="Dien B.S."/>
            <person name="Jin Y.-S."/>
            <person name="Rao C.V."/>
        </authorList>
    </citation>
    <scope>NUCLEOTIDE SEQUENCE</scope>
    <source>
        <strain evidence="1">NRRL Y-64009</strain>
    </source>
</reference>
<dbReference type="RefSeq" id="XP_056041614.1">
    <property type="nucleotide sequence ID" value="XM_056188289.1"/>
</dbReference>
<sequence>MMNYRAKMREYGGEDCTEVILPNLDDGEHEIVQVTHDECYFNSNDDVAVTWTEKASP</sequence>
<proteinExistence type="predicted"/>
<organism evidence="1 2">
    <name type="scientific">Lipomyces tetrasporus</name>
    <dbReference type="NCBI Taxonomy" id="54092"/>
    <lineage>
        <taxon>Eukaryota</taxon>
        <taxon>Fungi</taxon>
        <taxon>Dikarya</taxon>
        <taxon>Ascomycota</taxon>
        <taxon>Saccharomycotina</taxon>
        <taxon>Lipomycetes</taxon>
        <taxon>Lipomycetales</taxon>
        <taxon>Lipomycetaceae</taxon>
        <taxon>Lipomyces</taxon>
    </lineage>
</organism>
<evidence type="ECO:0000313" key="1">
    <source>
        <dbReference type="EMBL" id="KAJ8098164.1"/>
    </source>
</evidence>
<dbReference type="GeneID" id="80883455"/>
<comment type="caution">
    <text evidence="1">The sequence shown here is derived from an EMBL/GenBank/DDBJ whole genome shotgun (WGS) entry which is preliminary data.</text>
</comment>
<gene>
    <name evidence="1" type="ORF">POJ06DRAFT_258706</name>
</gene>
<dbReference type="EMBL" id="JARPMG010000009">
    <property type="protein sequence ID" value="KAJ8098164.1"/>
    <property type="molecule type" value="Genomic_DNA"/>
</dbReference>
<name>A0AAD7QMW5_9ASCO</name>
<accession>A0AAD7QMW5</accession>
<evidence type="ECO:0000313" key="2">
    <source>
        <dbReference type="Proteomes" id="UP001217417"/>
    </source>
</evidence>
<dbReference type="AlphaFoldDB" id="A0AAD7QMW5"/>
<dbReference type="Proteomes" id="UP001217417">
    <property type="component" value="Unassembled WGS sequence"/>
</dbReference>
<protein>
    <submittedName>
        <fullName evidence="1">Uncharacterized protein</fullName>
    </submittedName>
</protein>